<dbReference type="EMBL" id="JAANYQ010000003">
    <property type="protein sequence ID" value="KAF4125044.1"/>
    <property type="molecule type" value="Genomic_DNA"/>
</dbReference>
<feature type="compositionally biased region" description="Basic residues" evidence="1">
    <location>
        <begin position="411"/>
        <end position="423"/>
    </location>
</feature>
<feature type="compositionally biased region" description="Low complexity" evidence="1">
    <location>
        <begin position="200"/>
        <end position="221"/>
    </location>
</feature>
<evidence type="ECO:0000313" key="3">
    <source>
        <dbReference type="Proteomes" id="UP000749293"/>
    </source>
</evidence>
<name>A0A9P5D807_9HYPO</name>
<sequence>MVLRSVTVSSFNYPARADASLLTPVSTENSPPMHPNHKFSEGYAPHGVPPPPPHQQQPDEPSPVPSRTMYPWYPLDMNGQSSQEGSPVAPGHQTPVSQQEFLTPSYLGGPQTHQHRRLTPGPPDNVYTGSYGVSDATDQQQQQQQHHHHHNHDHHQHHSLQASNHHHHHPDAQSQHHNYYMHVPDQPLPPPPPLIPREGSSLAAAAAVPAAASPSPEMPRSSNRRKSAAVAGQAAGSGSRQSRKARSGGSGGGGGGGSHAANQYPLEEHQNCHGQEVPPRLKPNCPPEERCIFEARWENRRKKGHDMWESIQAAFEQKFEQKFNKEMLQMRFTRARAKYYDWLPEDDELLREAFLEMEKERYENLLDRFYEKGGSRNMQLSASDIEIKLATDLKLEEGFYIETQYPDLHVRRRQKKTSARRRQQAAATGGTTSAAAAVRGIEEGVDGNAAGAAGGNDDIVSVGSHNTANEDES</sequence>
<feature type="compositionally biased region" description="Pro residues" evidence="1">
    <location>
        <begin position="186"/>
        <end position="195"/>
    </location>
</feature>
<dbReference type="AlphaFoldDB" id="A0A9P5D807"/>
<feature type="compositionally biased region" description="Pro residues" evidence="1">
    <location>
        <begin position="47"/>
        <end position="64"/>
    </location>
</feature>
<feature type="compositionally biased region" description="Basic residues" evidence="1">
    <location>
        <begin position="145"/>
        <end position="169"/>
    </location>
</feature>
<comment type="caution">
    <text evidence="2">The sequence shown here is derived from an EMBL/GenBank/DDBJ whole genome shotgun (WGS) entry which is preliminary data.</text>
</comment>
<keyword evidence="3" id="KW-1185">Reference proteome</keyword>
<feature type="region of interest" description="Disordered" evidence="1">
    <location>
        <begin position="23"/>
        <end position="263"/>
    </location>
</feature>
<reference evidence="2" key="1">
    <citation type="submission" date="2020-03" db="EMBL/GenBank/DDBJ databases">
        <title>Site-based positive gene gene selection in Geosmithia morbida across the United States reveals a broad range of putative effectors and factors for local host and environmental adapation.</title>
        <authorList>
            <person name="Onufrak A."/>
            <person name="Murdoch R.W."/>
            <person name="Gazis R."/>
            <person name="Huff M."/>
            <person name="Staton M."/>
            <person name="Klingeman W."/>
            <person name="Hadziabdic D."/>
        </authorList>
    </citation>
    <scope>NUCLEOTIDE SEQUENCE</scope>
    <source>
        <strain evidence="2">1262</strain>
    </source>
</reference>
<feature type="region of interest" description="Disordered" evidence="1">
    <location>
        <begin position="411"/>
        <end position="473"/>
    </location>
</feature>
<accession>A0A9P5D807</accession>
<gene>
    <name evidence="2" type="ORF">GMORB2_3883</name>
</gene>
<organism evidence="2 3">
    <name type="scientific">Geosmithia morbida</name>
    <dbReference type="NCBI Taxonomy" id="1094350"/>
    <lineage>
        <taxon>Eukaryota</taxon>
        <taxon>Fungi</taxon>
        <taxon>Dikarya</taxon>
        <taxon>Ascomycota</taxon>
        <taxon>Pezizomycotina</taxon>
        <taxon>Sordariomycetes</taxon>
        <taxon>Hypocreomycetidae</taxon>
        <taxon>Hypocreales</taxon>
        <taxon>Bionectriaceae</taxon>
        <taxon>Geosmithia</taxon>
    </lineage>
</organism>
<evidence type="ECO:0000313" key="2">
    <source>
        <dbReference type="EMBL" id="KAF4125044.1"/>
    </source>
</evidence>
<dbReference type="Proteomes" id="UP000749293">
    <property type="component" value="Unassembled WGS sequence"/>
</dbReference>
<evidence type="ECO:0000256" key="1">
    <source>
        <dbReference type="SAM" id="MobiDB-lite"/>
    </source>
</evidence>
<dbReference type="OrthoDB" id="5421421at2759"/>
<feature type="compositionally biased region" description="Low complexity" evidence="1">
    <location>
        <begin position="228"/>
        <end position="240"/>
    </location>
</feature>
<dbReference type="GeneID" id="55970111"/>
<feature type="compositionally biased region" description="Low complexity" evidence="1">
    <location>
        <begin position="446"/>
        <end position="458"/>
    </location>
</feature>
<dbReference type="RefSeq" id="XP_035323696.1">
    <property type="nucleotide sequence ID" value="XM_035465859.1"/>
</dbReference>
<feature type="compositionally biased region" description="Gly residues" evidence="1">
    <location>
        <begin position="248"/>
        <end position="258"/>
    </location>
</feature>
<protein>
    <submittedName>
        <fullName evidence="2">Uncharacterized protein</fullName>
    </submittedName>
</protein>
<proteinExistence type="predicted"/>
<feature type="compositionally biased region" description="Low complexity" evidence="1">
    <location>
        <begin position="424"/>
        <end position="439"/>
    </location>
</feature>